<protein>
    <recommendedName>
        <fullName evidence="4">6-carboxy-5,6,7,8-tetrahydropterin synthase</fullName>
        <ecNumber evidence="3">4.1.2.50</ecNumber>
    </recommendedName>
    <alternativeName>
        <fullName evidence="8">Queuosine biosynthesis protein QueD</fullName>
    </alternativeName>
</protein>
<dbReference type="Pfam" id="PF01242">
    <property type="entry name" value="PTPS"/>
    <property type="match status" value="1"/>
</dbReference>
<organism evidence="12 13">
    <name type="scientific">Caloramator fervidus</name>
    <dbReference type="NCBI Taxonomy" id="29344"/>
    <lineage>
        <taxon>Bacteria</taxon>
        <taxon>Bacillati</taxon>
        <taxon>Bacillota</taxon>
        <taxon>Clostridia</taxon>
        <taxon>Eubacteriales</taxon>
        <taxon>Clostridiaceae</taxon>
        <taxon>Caloramator</taxon>
    </lineage>
</organism>
<dbReference type="NCBIfam" id="TIGR03367">
    <property type="entry name" value="queuosine_QueD"/>
    <property type="match status" value="1"/>
</dbReference>
<keyword evidence="5 11" id="KW-0479">Metal-binding</keyword>
<evidence type="ECO:0000256" key="1">
    <source>
        <dbReference type="ARBA" id="ARBA00005061"/>
    </source>
</evidence>
<comment type="cofactor">
    <cofactor evidence="11">
        <name>Zn(2+)</name>
        <dbReference type="ChEBI" id="CHEBI:29105"/>
    </cofactor>
    <text evidence="11">Binds 1 zinc ion per subunit.</text>
</comment>
<dbReference type="Gene3D" id="3.30.479.10">
    <property type="entry name" value="6-pyruvoyl tetrahydropterin synthase/QueD"/>
    <property type="match status" value="1"/>
</dbReference>
<sequence length="152" mass="17626">MKVMATKEFTFDCAHMLSNHEGMCANLHGHTYKLQVTVTRDELKKEGSSQGMVVDFGDLKRIVKELIVDKFDHSFIFWEGGSEAERKIADIVQKNNLKIVKFKDRPTAENMALYIFKVLNEHLKDKNLRVVKVKLYETPTSFAEVYEDVSYF</sequence>
<feature type="binding site" evidence="11">
    <location>
        <position position="28"/>
    </location>
    <ligand>
        <name>Zn(2+)</name>
        <dbReference type="ChEBI" id="CHEBI:29105"/>
    </ligand>
</feature>
<comment type="similarity">
    <text evidence="2">Belongs to the PTPS family. QueD subfamily.</text>
</comment>
<feature type="active site" description="Charge relay system" evidence="10">
    <location>
        <position position="137"/>
    </location>
</feature>
<evidence type="ECO:0000256" key="10">
    <source>
        <dbReference type="PIRSR" id="PIRSR006113-1"/>
    </source>
</evidence>
<dbReference type="SUPFAM" id="SSF55620">
    <property type="entry name" value="Tetrahydrobiopterin biosynthesis enzymes-like"/>
    <property type="match status" value="1"/>
</dbReference>
<dbReference type="EMBL" id="FNUK01000022">
    <property type="protein sequence ID" value="SEG02627.1"/>
    <property type="molecule type" value="Genomic_DNA"/>
</dbReference>
<evidence type="ECO:0000256" key="2">
    <source>
        <dbReference type="ARBA" id="ARBA00008900"/>
    </source>
</evidence>
<evidence type="ECO:0000256" key="7">
    <source>
        <dbReference type="ARBA" id="ARBA00023239"/>
    </source>
</evidence>
<dbReference type="PIRSF" id="PIRSF006113">
    <property type="entry name" value="PTP_synth"/>
    <property type="match status" value="1"/>
</dbReference>
<evidence type="ECO:0000256" key="3">
    <source>
        <dbReference type="ARBA" id="ARBA00012982"/>
    </source>
</evidence>
<comment type="pathway">
    <text evidence="1">Purine metabolism; 7-cyano-7-deazaguanine biosynthesis.</text>
</comment>
<dbReference type="UniPathway" id="UPA00391"/>
<dbReference type="GO" id="GO:0070497">
    <property type="term" value="F:6-carboxytetrahydropterin synthase activity"/>
    <property type="evidence" value="ECO:0007669"/>
    <property type="project" value="UniProtKB-EC"/>
</dbReference>
<dbReference type="PANTHER" id="PTHR12589">
    <property type="entry name" value="PYRUVOYL TETRAHYDROBIOPTERIN SYNTHASE"/>
    <property type="match status" value="1"/>
</dbReference>
<gene>
    <name evidence="12" type="ORF">SAMN05660865_01567</name>
</gene>
<evidence type="ECO:0000313" key="12">
    <source>
        <dbReference type="EMBL" id="SEG02627.1"/>
    </source>
</evidence>
<feature type="active site" description="Charge relay system" evidence="10">
    <location>
        <position position="73"/>
    </location>
</feature>
<reference evidence="13" key="1">
    <citation type="submission" date="2016-10" db="EMBL/GenBank/DDBJ databases">
        <authorList>
            <person name="Varghese N."/>
            <person name="Submissions S."/>
        </authorList>
    </citation>
    <scope>NUCLEOTIDE SEQUENCE [LARGE SCALE GENOMIC DNA]</scope>
    <source>
        <strain evidence="13">DSM 5463</strain>
    </source>
</reference>
<keyword evidence="6 11" id="KW-0862">Zinc</keyword>
<proteinExistence type="inferred from homology"/>
<evidence type="ECO:0000256" key="8">
    <source>
        <dbReference type="ARBA" id="ARBA00031449"/>
    </source>
</evidence>
<dbReference type="InterPro" id="IPR038418">
    <property type="entry name" value="6-PTP_synth/QueD_sf"/>
</dbReference>
<evidence type="ECO:0000256" key="9">
    <source>
        <dbReference type="ARBA" id="ARBA00048807"/>
    </source>
</evidence>
<dbReference type="AlphaFoldDB" id="A0A1H5WUL8"/>
<dbReference type="GO" id="GO:0046872">
    <property type="term" value="F:metal ion binding"/>
    <property type="evidence" value="ECO:0007669"/>
    <property type="project" value="UniProtKB-KW"/>
</dbReference>
<dbReference type="Proteomes" id="UP000242850">
    <property type="component" value="Unassembled WGS sequence"/>
</dbReference>
<feature type="active site" description="Proton acceptor" evidence="10">
    <location>
        <position position="24"/>
    </location>
</feature>
<keyword evidence="7" id="KW-0456">Lyase</keyword>
<feature type="binding site" evidence="11">
    <location>
        <position position="30"/>
    </location>
    <ligand>
        <name>Zn(2+)</name>
        <dbReference type="ChEBI" id="CHEBI:29105"/>
    </ligand>
</feature>
<evidence type="ECO:0000256" key="6">
    <source>
        <dbReference type="ARBA" id="ARBA00022833"/>
    </source>
</evidence>
<evidence type="ECO:0000256" key="5">
    <source>
        <dbReference type="ARBA" id="ARBA00022723"/>
    </source>
</evidence>
<comment type="catalytic activity">
    <reaction evidence="9">
        <text>7,8-dihydroneopterin 3'-triphosphate + H2O = 6-carboxy-5,6,7,8-tetrahydropterin + triphosphate + acetaldehyde + 2 H(+)</text>
        <dbReference type="Rhea" id="RHEA:27966"/>
        <dbReference type="ChEBI" id="CHEBI:15343"/>
        <dbReference type="ChEBI" id="CHEBI:15377"/>
        <dbReference type="ChEBI" id="CHEBI:15378"/>
        <dbReference type="ChEBI" id="CHEBI:18036"/>
        <dbReference type="ChEBI" id="CHEBI:58462"/>
        <dbReference type="ChEBI" id="CHEBI:61032"/>
        <dbReference type="EC" id="4.1.2.50"/>
    </reaction>
</comment>
<evidence type="ECO:0000256" key="4">
    <source>
        <dbReference type="ARBA" id="ARBA00018141"/>
    </source>
</evidence>
<dbReference type="PANTHER" id="PTHR12589:SF7">
    <property type="entry name" value="6-PYRUVOYL TETRAHYDROBIOPTERIN SYNTHASE"/>
    <property type="match status" value="1"/>
</dbReference>
<accession>A0A1H5WUL8</accession>
<dbReference type="EC" id="4.1.2.50" evidence="3"/>
<dbReference type="InterPro" id="IPR007115">
    <property type="entry name" value="6-PTP_synth/QueD"/>
</dbReference>
<name>A0A1H5WUL8_9CLOT</name>
<feature type="binding site" evidence="11">
    <location>
        <position position="15"/>
    </location>
    <ligand>
        <name>Zn(2+)</name>
        <dbReference type="ChEBI" id="CHEBI:29105"/>
    </ligand>
</feature>
<keyword evidence="13" id="KW-1185">Reference proteome</keyword>
<evidence type="ECO:0000256" key="11">
    <source>
        <dbReference type="PIRSR" id="PIRSR006113-2"/>
    </source>
</evidence>
<evidence type="ECO:0000313" key="13">
    <source>
        <dbReference type="Proteomes" id="UP000242850"/>
    </source>
</evidence>